<dbReference type="InterPro" id="IPR029063">
    <property type="entry name" value="SAM-dependent_MTases_sf"/>
</dbReference>
<keyword evidence="7" id="KW-1185">Reference proteome</keyword>
<dbReference type="GeneID" id="36331021"/>
<evidence type="ECO:0000313" key="6">
    <source>
        <dbReference type="EMBL" id="OSX60189.1"/>
    </source>
</evidence>
<proteinExistence type="predicted"/>
<dbReference type="EMBL" id="KZ110600">
    <property type="protein sequence ID" value="OSX60189.1"/>
    <property type="molecule type" value="Genomic_DNA"/>
</dbReference>
<name>A0A1X6MV29_9APHY</name>
<dbReference type="InterPro" id="IPR036390">
    <property type="entry name" value="WH_DNA-bd_sf"/>
</dbReference>
<protein>
    <submittedName>
        <fullName evidence="6">Uncharacterized protein</fullName>
    </submittedName>
</protein>
<evidence type="ECO:0000256" key="2">
    <source>
        <dbReference type="ARBA" id="ARBA00022679"/>
    </source>
</evidence>
<sequence length="460" mass="50372">MSAVKKAQELRALIRMISDASEVVISDWEYAERVSLGRQTSGTASSRPSSASLYDARRIISGACGMCVDLVEEPESRLSAVGFSFFLSRALHVAVRARVADVLARGDRQGGVSVGLISKEVGIDEQKLSRILRALCTVHIFTEVKDGYFANSSTSQPLVGNEFLRCWILLHSAEVYTASDKLVPFLFDPVKTHSTSPTISAWQDAIGSNLTLWEYLEQSVKQSNGTVKPRADLEIYALGMIGGGHAFASTISTDYPWNCLGTGTLVDVGGGVGGTSLDLAKQFPHLHFVVEDREPTIEQAKVVWSQEYPEAIGNGRVRLLTHDFFTEQPIRGARVYFLRHILHDWPDDECVAILSQLRKAMCPESIVLIADKVVHTTAGSSRLKSAPWPLPPNYGSAHQSTNVHDLVMMAVHNGMERTPEMFSTLATRAGLTLTRIWECQSSNALVEMRLPGVRGAMAAL</sequence>
<dbReference type="InterPro" id="IPR036388">
    <property type="entry name" value="WH-like_DNA-bd_sf"/>
</dbReference>
<dbReference type="SUPFAM" id="SSF53335">
    <property type="entry name" value="S-adenosyl-L-methionine-dependent methyltransferases"/>
    <property type="match status" value="1"/>
</dbReference>
<dbReference type="Pfam" id="PF08100">
    <property type="entry name" value="Dimerisation"/>
    <property type="match status" value="1"/>
</dbReference>
<feature type="domain" description="O-methyltransferase dimerisation" evidence="5">
    <location>
        <begin position="83"/>
        <end position="157"/>
    </location>
</feature>
<dbReference type="PANTHER" id="PTHR43712:SF2">
    <property type="entry name" value="O-METHYLTRANSFERASE CICE"/>
    <property type="match status" value="1"/>
</dbReference>
<dbReference type="InterPro" id="IPR001077">
    <property type="entry name" value="COMT_C"/>
</dbReference>
<dbReference type="GO" id="GO:0008171">
    <property type="term" value="F:O-methyltransferase activity"/>
    <property type="evidence" value="ECO:0007669"/>
    <property type="project" value="InterPro"/>
</dbReference>
<feature type="domain" description="O-methyltransferase C-terminal" evidence="4">
    <location>
        <begin position="262"/>
        <end position="431"/>
    </location>
</feature>
<organism evidence="6 7">
    <name type="scientific">Postia placenta MAD-698-R-SB12</name>
    <dbReference type="NCBI Taxonomy" id="670580"/>
    <lineage>
        <taxon>Eukaryota</taxon>
        <taxon>Fungi</taxon>
        <taxon>Dikarya</taxon>
        <taxon>Basidiomycota</taxon>
        <taxon>Agaricomycotina</taxon>
        <taxon>Agaricomycetes</taxon>
        <taxon>Polyporales</taxon>
        <taxon>Adustoporiaceae</taxon>
        <taxon>Rhodonia</taxon>
    </lineage>
</organism>
<accession>A0A1X6MV29</accession>
<dbReference type="PROSITE" id="PS51683">
    <property type="entry name" value="SAM_OMT_II"/>
    <property type="match status" value="1"/>
</dbReference>
<dbReference type="GO" id="GO:0046983">
    <property type="term" value="F:protein dimerization activity"/>
    <property type="evidence" value="ECO:0007669"/>
    <property type="project" value="InterPro"/>
</dbReference>
<dbReference type="SUPFAM" id="SSF46785">
    <property type="entry name" value="Winged helix' DNA-binding domain"/>
    <property type="match status" value="1"/>
</dbReference>
<gene>
    <name evidence="6" type="ORF">POSPLADRAFT_1147514</name>
</gene>
<dbReference type="AlphaFoldDB" id="A0A1X6MV29"/>
<dbReference type="Proteomes" id="UP000194127">
    <property type="component" value="Unassembled WGS sequence"/>
</dbReference>
<evidence type="ECO:0000256" key="1">
    <source>
        <dbReference type="ARBA" id="ARBA00022603"/>
    </source>
</evidence>
<keyword evidence="3" id="KW-0949">S-adenosyl-L-methionine</keyword>
<dbReference type="GO" id="GO:0032259">
    <property type="term" value="P:methylation"/>
    <property type="evidence" value="ECO:0007669"/>
    <property type="project" value="UniProtKB-KW"/>
</dbReference>
<evidence type="ECO:0000259" key="4">
    <source>
        <dbReference type="Pfam" id="PF00891"/>
    </source>
</evidence>
<reference evidence="6 7" key="1">
    <citation type="submission" date="2017-04" db="EMBL/GenBank/DDBJ databases">
        <title>Genome Sequence of the Model Brown-Rot Fungus Postia placenta SB12.</title>
        <authorList>
            <consortium name="DOE Joint Genome Institute"/>
            <person name="Gaskell J."/>
            <person name="Kersten P."/>
            <person name="Larrondo L.F."/>
            <person name="Canessa P."/>
            <person name="Martinez D."/>
            <person name="Hibbett D."/>
            <person name="Schmoll M."/>
            <person name="Kubicek C.P."/>
            <person name="Martinez A.T."/>
            <person name="Yadav J."/>
            <person name="Master E."/>
            <person name="Magnuson J.K."/>
            <person name="James T."/>
            <person name="Yaver D."/>
            <person name="Berka R."/>
            <person name="Labutti K."/>
            <person name="Lipzen A."/>
            <person name="Aerts A."/>
            <person name="Barry K."/>
            <person name="Henrissat B."/>
            <person name="Blanchette R."/>
            <person name="Grigoriev I."/>
            <person name="Cullen D."/>
        </authorList>
    </citation>
    <scope>NUCLEOTIDE SEQUENCE [LARGE SCALE GENOMIC DNA]</scope>
    <source>
        <strain evidence="6 7">MAD-698-R-SB12</strain>
    </source>
</reference>
<dbReference type="InterPro" id="IPR012967">
    <property type="entry name" value="COMT_dimerisation"/>
</dbReference>
<evidence type="ECO:0000313" key="7">
    <source>
        <dbReference type="Proteomes" id="UP000194127"/>
    </source>
</evidence>
<dbReference type="InterPro" id="IPR016461">
    <property type="entry name" value="COMT-like"/>
</dbReference>
<dbReference type="Pfam" id="PF00891">
    <property type="entry name" value="Methyltransf_2"/>
    <property type="match status" value="1"/>
</dbReference>
<dbReference type="Gene3D" id="3.40.50.150">
    <property type="entry name" value="Vaccinia Virus protein VP39"/>
    <property type="match status" value="1"/>
</dbReference>
<dbReference type="PANTHER" id="PTHR43712">
    <property type="entry name" value="PUTATIVE (AFU_ORTHOLOGUE AFUA_4G14580)-RELATED"/>
    <property type="match status" value="1"/>
</dbReference>
<dbReference type="OrthoDB" id="1606438at2759"/>
<evidence type="ECO:0000256" key="3">
    <source>
        <dbReference type="ARBA" id="ARBA00022691"/>
    </source>
</evidence>
<dbReference type="Gene3D" id="1.10.10.10">
    <property type="entry name" value="Winged helix-like DNA-binding domain superfamily/Winged helix DNA-binding domain"/>
    <property type="match status" value="1"/>
</dbReference>
<dbReference type="RefSeq" id="XP_024336983.1">
    <property type="nucleotide sequence ID" value="XM_024486072.1"/>
</dbReference>
<keyword evidence="1" id="KW-0489">Methyltransferase</keyword>
<evidence type="ECO:0000259" key="5">
    <source>
        <dbReference type="Pfam" id="PF08100"/>
    </source>
</evidence>
<keyword evidence="2" id="KW-0808">Transferase</keyword>